<dbReference type="HOGENOM" id="CLU_2234420_0_0_5"/>
<organism evidence="2">
    <name type="scientific">Rhizobium leguminosarum bv. trifolii WSM2297</name>
    <dbReference type="NCBI Taxonomy" id="754762"/>
    <lineage>
        <taxon>Bacteria</taxon>
        <taxon>Pseudomonadati</taxon>
        <taxon>Pseudomonadota</taxon>
        <taxon>Alphaproteobacteria</taxon>
        <taxon>Hyphomicrobiales</taxon>
        <taxon>Rhizobiaceae</taxon>
        <taxon>Rhizobium/Agrobacterium group</taxon>
        <taxon>Rhizobium</taxon>
    </lineage>
</organism>
<sequence>MSRHNNAKPFTASDRHDFSANGERPDGNPSARELIADAVAARADLAVPPGQVRAADQLRESTKPRHRSSKRRRIEADDKGLAVQDLPTMGELEQARTDYSRKIATREAEGRGGQADKKRGSEKG</sequence>
<name>J0WC03_RHILT</name>
<feature type="compositionally biased region" description="Basic and acidic residues" evidence="1">
    <location>
        <begin position="93"/>
        <end position="124"/>
    </location>
</feature>
<evidence type="ECO:0000313" key="3">
    <source>
        <dbReference type="EMBL" id="EJC85095.1"/>
    </source>
</evidence>
<dbReference type="Proteomes" id="UP000005732">
    <property type="component" value="Unassembled WGS sequence"/>
</dbReference>
<evidence type="ECO:0000313" key="2">
    <source>
        <dbReference type="EMBL" id="EJC83311.1"/>
    </source>
</evidence>
<dbReference type="EMBL" id="JH719393">
    <property type="protein sequence ID" value="EJC85095.1"/>
    <property type="molecule type" value="Genomic_DNA"/>
</dbReference>
<protein>
    <submittedName>
        <fullName evidence="2">Uncharacterized protein</fullName>
    </submittedName>
</protein>
<dbReference type="OrthoDB" id="8393854at2"/>
<dbReference type="EMBL" id="JH719393">
    <property type="protein sequence ID" value="EJC83311.1"/>
    <property type="molecule type" value="Genomic_DNA"/>
</dbReference>
<feature type="region of interest" description="Disordered" evidence="1">
    <location>
        <begin position="1"/>
        <end position="31"/>
    </location>
</feature>
<evidence type="ECO:0000256" key="1">
    <source>
        <dbReference type="SAM" id="MobiDB-lite"/>
    </source>
</evidence>
<proteinExistence type="predicted"/>
<feature type="compositionally biased region" description="Basic residues" evidence="1">
    <location>
        <begin position="64"/>
        <end position="73"/>
    </location>
</feature>
<dbReference type="AlphaFoldDB" id="J0WC03"/>
<dbReference type="RefSeq" id="WP_003575482.1">
    <property type="nucleotide sequence ID" value="NZ_JH719393.1"/>
</dbReference>
<feature type="region of interest" description="Disordered" evidence="1">
    <location>
        <begin position="46"/>
        <end position="124"/>
    </location>
</feature>
<accession>J0WC03</accession>
<reference evidence="2" key="1">
    <citation type="submission" date="2012-02" db="EMBL/GenBank/DDBJ databases">
        <title>Improved High-Quality Draft Sequence of Rhizobium leguminosarum bv. trifolii WSM2297.</title>
        <authorList>
            <consortium name="US DOE Joint Genome Institute"/>
            <person name="Lucas S."/>
            <person name="Han J."/>
            <person name="Lapidus A."/>
            <person name="Cheng J.-F."/>
            <person name="Goodwin L."/>
            <person name="Pitluck S."/>
            <person name="Peters L."/>
            <person name="Ovchinnikova G."/>
            <person name="Zhang X."/>
            <person name="Detter J.C."/>
            <person name="Han C."/>
            <person name="Tapia R."/>
            <person name="Land M."/>
            <person name="Hauser L."/>
            <person name="Kyrpides N."/>
            <person name="Ivanova N."/>
            <person name="Pagani I."/>
            <person name="Brau L."/>
            <person name="Yates R."/>
            <person name="O'Hara G."/>
            <person name="Rui T."/>
            <person name="Howieson J."/>
            <person name="Reeve W."/>
            <person name="Woyke T."/>
        </authorList>
    </citation>
    <scope>NUCLEOTIDE SEQUENCE [LARGE SCALE GENOMIC DNA]</scope>
    <source>
        <strain evidence="2">WSM2297</strain>
    </source>
</reference>
<feature type="compositionally biased region" description="Basic and acidic residues" evidence="1">
    <location>
        <begin position="13"/>
        <end position="26"/>
    </location>
</feature>
<gene>
    <name evidence="2" type="ORF">Rleg4DRAFT_5063</name>
    <name evidence="3" type="ORF">Rleg4DRAFT_6958</name>
</gene>